<protein>
    <submittedName>
        <fullName evidence="1">Uncharacterized protein</fullName>
    </submittedName>
</protein>
<reference evidence="1" key="1">
    <citation type="submission" date="2022-08" db="EMBL/GenBank/DDBJ databases">
        <title>Genome Sequence of Lecanicillium fungicola.</title>
        <authorList>
            <person name="Buettner E."/>
        </authorList>
    </citation>
    <scope>NUCLEOTIDE SEQUENCE</scope>
    <source>
        <strain evidence="1">Babe33</strain>
    </source>
</reference>
<name>A0ACC1N9D2_9HYPO</name>
<proteinExistence type="predicted"/>
<comment type="caution">
    <text evidence="1">The sequence shown here is derived from an EMBL/GenBank/DDBJ whole genome shotgun (WGS) entry which is preliminary data.</text>
</comment>
<sequence length="146" mass="17141">MNTREWGGGDFLPLSTIGMISLPSSVFLIVTSLIVAWSTNVRKVFHYAVRLYRRLQEYLYVFLLHPLLRVLRELVGYVSWRKDPAKEGDVDGSRSSGGTGGLRPEASDFWERHRLERDWEYRIPEVNRRDMRKVWSVRAKKENKSK</sequence>
<organism evidence="1 2">
    <name type="scientific">Zarea fungicola</name>
    <dbReference type="NCBI Taxonomy" id="93591"/>
    <lineage>
        <taxon>Eukaryota</taxon>
        <taxon>Fungi</taxon>
        <taxon>Dikarya</taxon>
        <taxon>Ascomycota</taxon>
        <taxon>Pezizomycotina</taxon>
        <taxon>Sordariomycetes</taxon>
        <taxon>Hypocreomycetidae</taxon>
        <taxon>Hypocreales</taxon>
        <taxon>Cordycipitaceae</taxon>
        <taxon>Zarea</taxon>
    </lineage>
</organism>
<evidence type="ECO:0000313" key="1">
    <source>
        <dbReference type="EMBL" id="KAJ2975231.1"/>
    </source>
</evidence>
<dbReference type="Proteomes" id="UP001143910">
    <property type="component" value="Unassembled WGS sequence"/>
</dbReference>
<keyword evidence="2" id="KW-1185">Reference proteome</keyword>
<gene>
    <name evidence="1" type="ORF">NQ176_g5630</name>
</gene>
<evidence type="ECO:0000313" key="2">
    <source>
        <dbReference type="Proteomes" id="UP001143910"/>
    </source>
</evidence>
<accession>A0ACC1N9D2</accession>
<dbReference type="EMBL" id="JANJQO010000733">
    <property type="protein sequence ID" value="KAJ2975231.1"/>
    <property type="molecule type" value="Genomic_DNA"/>
</dbReference>